<name>A0A4R6V3A3_9GAMM</name>
<sequence length="257" mass="28787">MYWQGTEEQWSRFVRYWQQGSEQALKRVAQPSEARLAIWPHCTMQQDSTASSGKAAQTLHVYQRCSRYALTIEAPTKTGHALLWFEPAPTQMLAALSTQFPELQTIGLLIGPNSGTTFRRWQQALPPGSPSLQPLLIRTGEQPARVFPLLLPRVSSIMLLQQPVLNDGIAAILLEQAMRRGKPVVTDNPQWLQLGAAISVSITEEIRLQETARAAQRLLRQPQSFDVDLPVHIEFNYQTLRSLATAATTSQEAMHGH</sequence>
<keyword evidence="2" id="KW-1185">Reference proteome</keyword>
<comment type="caution">
    <text evidence="1">The sequence shown here is derived from an EMBL/GenBank/DDBJ whole genome shotgun (WGS) entry which is preliminary data.</text>
</comment>
<dbReference type="Gene3D" id="3.40.50.2300">
    <property type="match status" value="1"/>
</dbReference>
<evidence type="ECO:0000313" key="2">
    <source>
        <dbReference type="Proteomes" id="UP000295375"/>
    </source>
</evidence>
<evidence type="ECO:0000313" key="1">
    <source>
        <dbReference type="EMBL" id="TDQ50634.1"/>
    </source>
</evidence>
<reference evidence="1 2" key="1">
    <citation type="submission" date="2019-03" db="EMBL/GenBank/DDBJ databases">
        <title>Genomic Encyclopedia of Type Strains, Phase IV (KMG-IV): sequencing the most valuable type-strain genomes for metagenomic binning, comparative biology and taxonomic classification.</title>
        <authorList>
            <person name="Goeker M."/>
        </authorList>
    </citation>
    <scope>NUCLEOTIDE SEQUENCE [LARGE SCALE GENOMIC DNA]</scope>
    <source>
        <strain evidence="1 2">DSM 103792</strain>
    </source>
</reference>
<dbReference type="EMBL" id="SNYM01000002">
    <property type="protein sequence ID" value="TDQ50634.1"/>
    <property type="molecule type" value="Genomic_DNA"/>
</dbReference>
<accession>A0A4R6V3A3</accession>
<proteinExistence type="predicted"/>
<organism evidence="1 2">
    <name type="scientific">Permianibacter aggregans</name>
    <dbReference type="NCBI Taxonomy" id="1510150"/>
    <lineage>
        <taxon>Bacteria</taxon>
        <taxon>Pseudomonadati</taxon>
        <taxon>Pseudomonadota</taxon>
        <taxon>Gammaproteobacteria</taxon>
        <taxon>Pseudomonadales</taxon>
        <taxon>Pseudomonadaceae</taxon>
        <taxon>Permianibacter</taxon>
    </lineage>
</organism>
<dbReference type="Proteomes" id="UP000295375">
    <property type="component" value="Unassembled WGS sequence"/>
</dbReference>
<protein>
    <submittedName>
        <fullName evidence="1">Uncharacterized protein</fullName>
    </submittedName>
</protein>
<gene>
    <name evidence="1" type="ORF">EV696_102317</name>
</gene>
<dbReference type="AlphaFoldDB" id="A0A4R6V3A3"/>